<proteinExistence type="predicted"/>
<reference evidence="1" key="1">
    <citation type="submission" date="2021-01" db="EMBL/GenBank/DDBJ databases">
        <authorList>
            <person name="Corre E."/>
            <person name="Pelletier E."/>
            <person name="Niang G."/>
            <person name="Scheremetjew M."/>
            <person name="Finn R."/>
            <person name="Kale V."/>
            <person name="Holt S."/>
            <person name="Cochrane G."/>
            <person name="Meng A."/>
            <person name="Brown T."/>
            <person name="Cohen L."/>
        </authorList>
    </citation>
    <scope>NUCLEOTIDE SEQUENCE</scope>
    <source>
        <strain evidence="1">CCMP3105</strain>
    </source>
</reference>
<name>A0A7S4U9R0_9DINO</name>
<evidence type="ECO:0008006" key="2">
    <source>
        <dbReference type="Google" id="ProtNLM"/>
    </source>
</evidence>
<accession>A0A7S4U9R0</accession>
<protein>
    <recommendedName>
        <fullName evidence="2">Class I SAM-dependent methyltransferase</fullName>
    </recommendedName>
</protein>
<dbReference type="Pfam" id="PF13578">
    <property type="entry name" value="Methyltransf_24"/>
    <property type="match status" value="1"/>
</dbReference>
<gene>
    <name evidence="1" type="ORF">AMON00008_LOCUS63</name>
</gene>
<dbReference type="SUPFAM" id="SSF53335">
    <property type="entry name" value="S-adenosyl-L-methionine-dependent methyltransferases"/>
    <property type="match status" value="1"/>
</dbReference>
<dbReference type="Gene3D" id="3.40.50.150">
    <property type="entry name" value="Vaccinia Virus protein VP39"/>
    <property type="match status" value="1"/>
</dbReference>
<dbReference type="AlphaFoldDB" id="A0A7S4U9R0"/>
<organism evidence="1">
    <name type="scientific">Alexandrium monilatum</name>
    <dbReference type="NCBI Taxonomy" id="311494"/>
    <lineage>
        <taxon>Eukaryota</taxon>
        <taxon>Sar</taxon>
        <taxon>Alveolata</taxon>
        <taxon>Dinophyceae</taxon>
        <taxon>Gonyaulacales</taxon>
        <taxon>Pyrocystaceae</taxon>
        <taxon>Alexandrium</taxon>
    </lineage>
</organism>
<dbReference type="InterPro" id="IPR029063">
    <property type="entry name" value="SAM-dependent_MTases_sf"/>
</dbReference>
<dbReference type="EMBL" id="HBNR01000082">
    <property type="protein sequence ID" value="CAE4560444.1"/>
    <property type="molecule type" value="Transcribed_RNA"/>
</dbReference>
<sequence>MDLLLRGACACACLSGARADGASTDAEWDDRLAELAGEGLAVFGTTRELVRTCGDENPPLEFLLHPAWLPPGRTRQILESGLPPATELALGVFASAVSIFREHANEVWYIAADYAHRCFARHACAGRTFLAADIRRAQEGYLSTIGTLLGQVAKTSSSSQWIRRLGDPVHIVAKHSMSTSHMDFAASLIGDIEALHPDAAVGMLHDLVLRVAFSKCGMLAQLLAHFTLSELRGHNAVSLGHPAFPAFEFEGSPCCRRYHVLAGLVQALASQAGPAPVRMAEIGVNNAVTSEYLLARFPDLEFDGIDPYLGAAAIHAEARTRLARFGSRARLRHSTSEAAASHFGDGALDLVFIDGDHSRDAVVADLRSWRPRVRPGGVLAGHDLFNPAFDGVLDALLIHLNVTLGGAPESGAAVTIHFGPDFVWWLRV</sequence>
<evidence type="ECO:0000313" key="1">
    <source>
        <dbReference type="EMBL" id="CAE4560444.1"/>
    </source>
</evidence>